<dbReference type="PANTHER" id="PTHR31694:SF26">
    <property type="entry name" value="OS05G0151100 PROTEIN"/>
    <property type="match status" value="1"/>
</dbReference>
<dbReference type="RefSeq" id="WP_322539727.1">
    <property type="nucleotide sequence ID" value="NZ_JAOBTW010000013.1"/>
</dbReference>
<gene>
    <name evidence="1" type="ORF">N4G62_12715</name>
</gene>
<dbReference type="Proteomes" id="UP001292182">
    <property type="component" value="Unassembled WGS sequence"/>
</dbReference>
<dbReference type="PANTHER" id="PTHR31694">
    <property type="entry name" value="DESICCATION-LIKE PROTEIN"/>
    <property type="match status" value="1"/>
</dbReference>
<evidence type="ECO:0000313" key="2">
    <source>
        <dbReference type="Proteomes" id="UP001292182"/>
    </source>
</evidence>
<protein>
    <submittedName>
        <fullName evidence="1">Ferritin-like domain-containing protein</fullName>
    </submittedName>
</protein>
<name>A0ABU5LT03_9SPHN</name>
<dbReference type="InterPro" id="IPR052965">
    <property type="entry name" value="Pigment-catalase-like"/>
</dbReference>
<reference evidence="2" key="1">
    <citation type="submission" date="2023-07" db="EMBL/GenBank/DDBJ databases">
        <title>Whole genome sequence analysis of rice epiphytic Sphingomonas sanguinis OsEp_Plm_15B2.</title>
        <authorList>
            <person name="Sahu K.P."/>
            <person name="Asharani P."/>
            <person name="Reddy B."/>
            <person name="Kumar A."/>
        </authorList>
    </citation>
    <scope>NUCLEOTIDE SEQUENCE [LARGE SCALE GENOMIC DNA]</scope>
    <source>
        <strain evidence="2">OsEp_Plm_15B2</strain>
    </source>
</reference>
<evidence type="ECO:0000313" key="1">
    <source>
        <dbReference type="EMBL" id="MDZ7282891.1"/>
    </source>
</evidence>
<sequence>MIEQTTNPHDAEPEAPLNGRRAALAALLGGAMVTSMAKPASAQVTTSPDTVPLQFALNIYYVTTNFVRVVTYGAKDGPLPAYLIRGGETLDQPGVPVTDGQGVKFATSEQTIQWRIREMADEFWWRTIMLREVLRADAVAQTKIDLSAASFTAMFRMAGAIGPNDSFDPWASAANCLLAAETLLTVQATYLAGLLPTLTNESVMAQISSLSAGSANSATTIRYMIRELAVNRPELLTMVDRLAAWRDEIDGSSVTDSGLSPIVAADGRTTSRMVVADGSGLYRTRTPQQALNVFFMNRGAVTKGGFFPNGIKGGIVTSAAN</sequence>
<organism evidence="1 2">
    <name type="scientific">Sphingomonas sanguinis</name>
    <dbReference type="NCBI Taxonomy" id="33051"/>
    <lineage>
        <taxon>Bacteria</taxon>
        <taxon>Pseudomonadati</taxon>
        <taxon>Pseudomonadota</taxon>
        <taxon>Alphaproteobacteria</taxon>
        <taxon>Sphingomonadales</taxon>
        <taxon>Sphingomonadaceae</taxon>
        <taxon>Sphingomonas</taxon>
    </lineage>
</organism>
<proteinExistence type="predicted"/>
<keyword evidence="2" id="KW-1185">Reference proteome</keyword>
<comment type="caution">
    <text evidence="1">The sequence shown here is derived from an EMBL/GenBank/DDBJ whole genome shotgun (WGS) entry which is preliminary data.</text>
</comment>
<dbReference type="EMBL" id="JAOBTW010000013">
    <property type="protein sequence ID" value="MDZ7282891.1"/>
    <property type="molecule type" value="Genomic_DNA"/>
</dbReference>
<accession>A0ABU5LT03</accession>